<dbReference type="SUPFAM" id="SSF51419">
    <property type="entry name" value="PLP-binding barrel"/>
    <property type="match status" value="1"/>
</dbReference>
<dbReference type="Proteomes" id="UP000664385">
    <property type="component" value="Unassembled WGS sequence"/>
</dbReference>
<proteinExistence type="predicted"/>
<protein>
    <submittedName>
        <fullName evidence="3">Alanine racemase</fullName>
    </submittedName>
</protein>
<dbReference type="InterPro" id="IPR001608">
    <property type="entry name" value="Ala_racemase_N"/>
</dbReference>
<feature type="domain" description="YhfX-like C-terminal" evidence="2">
    <location>
        <begin position="279"/>
        <end position="384"/>
    </location>
</feature>
<organism evidence="3 4">
    <name type="scientific">Microbacterium esteraromaticum</name>
    <dbReference type="NCBI Taxonomy" id="57043"/>
    <lineage>
        <taxon>Bacteria</taxon>
        <taxon>Bacillati</taxon>
        <taxon>Actinomycetota</taxon>
        <taxon>Actinomycetes</taxon>
        <taxon>Micrococcales</taxon>
        <taxon>Microbacteriaceae</taxon>
        <taxon>Microbacterium</taxon>
    </lineage>
</organism>
<dbReference type="RefSeq" id="WP_206822744.1">
    <property type="nucleotide sequence ID" value="NZ_JAEMWU010000001.1"/>
</dbReference>
<dbReference type="InterPro" id="IPR029066">
    <property type="entry name" value="PLP-binding_barrel"/>
</dbReference>
<dbReference type="InterPro" id="IPR048449">
    <property type="entry name" value="YhfX-like_C"/>
</dbReference>
<evidence type="ECO:0000259" key="1">
    <source>
        <dbReference type="Pfam" id="PF01168"/>
    </source>
</evidence>
<sequence>MFLSILQRRNAPLLQAAAQFHRRGEIPANTFVIDLDAVERNARTIAAEASRLGLRPFAMTKQIGRNPDASRAIHRGGITEAVGVDLECAVAAATGGLATGHLGHLVQIPRHRAAEAAALHPRYWTVFSEQKAREAGAAALAQGRVQDVLLRVVAPGDRFYTGHEGGFTADRIVEHARVVDALPGVRVAGVTTFPATLVDGESGEAQTTPNLQTLAAAKRALQSAGFDDVQMNAPGTTSTVTLERLAEAGATQVEPGHGLTGTTPLHARIDLPEDPAIAYVTEVSHVWDDRAYVFGGGLYVDPVHGIPATSALIVRDGDDPATVTARPVEMPAPEAIDYYARIPLDGRADAAEGDTVVFGFRPQVFVSRGLTAGIRGLSTGTPRVEGIWASNGAAPLQATVQTARRVEEQNA</sequence>
<evidence type="ECO:0000313" key="3">
    <source>
        <dbReference type="EMBL" id="MBN8204999.1"/>
    </source>
</evidence>
<dbReference type="Gene3D" id="2.40.37.30">
    <property type="match status" value="2"/>
</dbReference>
<dbReference type="AlphaFoldDB" id="A0A939IUG3"/>
<gene>
    <name evidence="3" type="ORF">JF543_03380</name>
</gene>
<dbReference type="Pfam" id="PF21279">
    <property type="entry name" value="YhfX-like_C"/>
    <property type="match status" value="1"/>
</dbReference>
<dbReference type="EMBL" id="JAEMWU010000001">
    <property type="protein sequence ID" value="MBN8204999.1"/>
    <property type="molecule type" value="Genomic_DNA"/>
</dbReference>
<reference evidence="3" key="1">
    <citation type="submission" date="2020-12" db="EMBL/GenBank/DDBJ databases">
        <title>PHA producing bacteria isolated from mangrove.</title>
        <authorList>
            <person name="Zheng W."/>
            <person name="Yu S."/>
            <person name="Huang Y."/>
        </authorList>
    </citation>
    <scope>NUCLEOTIDE SEQUENCE</scope>
    <source>
        <strain evidence="3">GN8-5</strain>
    </source>
</reference>
<comment type="caution">
    <text evidence="3">The sequence shown here is derived from an EMBL/GenBank/DDBJ whole genome shotgun (WGS) entry which is preliminary data.</text>
</comment>
<dbReference type="Pfam" id="PF01168">
    <property type="entry name" value="Ala_racemase_N"/>
    <property type="match status" value="1"/>
</dbReference>
<feature type="domain" description="Alanine racemase N-terminal" evidence="1">
    <location>
        <begin position="33"/>
        <end position="264"/>
    </location>
</feature>
<evidence type="ECO:0000313" key="4">
    <source>
        <dbReference type="Proteomes" id="UP000664385"/>
    </source>
</evidence>
<name>A0A939IUG3_9MICO</name>
<evidence type="ECO:0000259" key="2">
    <source>
        <dbReference type="Pfam" id="PF21279"/>
    </source>
</evidence>
<accession>A0A939IUG3</accession>